<comment type="caution">
    <text evidence="2">The sequence shown here is derived from an EMBL/GenBank/DDBJ whole genome shotgun (WGS) entry which is preliminary data.</text>
</comment>
<feature type="region of interest" description="Disordered" evidence="1">
    <location>
        <begin position="44"/>
        <end position="67"/>
    </location>
</feature>
<dbReference type="EMBL" id="JBHZOL010000115">
    <property type="protein sequence ID" value="MFE4108556.1"/>
    <property type="molecule type" value="Genomic_DNA"/>
</dbReference>
<proteinExistence type="predicted"/>
<organism evidence="2 3">
    <name type="scientific">Almyronema epifaneia S1</name>
    <dbReference type="NCBI Taxonomy" id="2991925"/>
    <lineage>
        <taxon>Bacteria</taxon>
        <taxon>Bacillati</taxon>
        <taxon>Cyanobacteriota</taxon>
        <taxon>Cyanophyceae</taxon>
        <taxon>Nodosilineales</taxon>
        <taxon>Nodosilineaceae</taxon>
        <taxon>Almyronema</taxon>
        <taxon>Almyronema epifaneia</taxon>
    </lineage>
</organism>
<keyword evidence="3" id="KW-1185">Reference proteome</keyword>
<reference evidence="2 3" key="1">
    <citation type="submission" date="2024-10" db="EMBL/GenBank/DDBJ databases">
        <authorList>
            <person name="Ratan Roy A."/>
            <person name="Morales Sandoval P.H."/>
            <person name="De Los Santos Villalobos S."/>
            <person name="Chakraborty S."/>
            <person name="Mukherjee J."/>
        </authorList>
    </citation>
    <scope>NUCLEOTIDE SEQUENCE [LARGE SCALE GENOMIC DNA]</scope>
    <source>
        <strain evidence="2 3">S1</strain>
    </source>
</reference>
<dbReference type="Proteomes" id="UP001600165">
    <property type="component" value="Unassembled WGS sequence"/>
</dbReference>
<sequence length="67" mass="7561">MRVNIEKGYHSLIYELMEKLKTDDPKLAVHHIIGCWAMNQGCPGTQTASKVEPPESADEFSNLVDWS</sequence>
<evidence type="ECO:0000256" key="1">
    <source>
        <dbReference type="SAM" id="MobiDB-lite"/>
    </source>
</evidence>
<gene>
    <name evidence="2" type="ORF">ACFVKH_19945</name>
</gene>
<evidence type="ECO:0000313" key="3">
    <source>
        <dbReference type="Proteomes" id="UP001600165"/>
    </source>
</evidence>
<dbReference type="RefSeq" id="WP_377968185.1">
    <property type="nucleotide sequence ID" value="NZ_JBHZOL010000115.1"/>
</dbReference>
<protein>
    <submittedName>
        <fullName evidence="2">Uncharacterized protein</fullName>
    </submittedName>
</protein>
<accession>A0ABW6IK23</accession>
<name>A0ABW6IK23_9CYAN</name>
<evidence type="ECO:0000313" key="2">
    <source>
        <dbReference type="EMBL" id="MFE4108556.1"/>
    </source>
</evidence>